<name>A0A2K1QHP8_9PEZI</name>
<dbReference type="GO" id="GO:0005524">
    <property type="term" value="F:ATP binding"/>
    <property type="evidence" value="ECO:0007669"/>
    <property type="project" value="UniProtKB-KW"/>
</dbReference>
<keyword evidence="2" id="KW-0723">Serine/threonine-protein kinase</keyword>
<evidence type="ECO:0000313" key="12">
    <source>
        <dbReference type="Proteomes" id="UP000243797"/>
    </source>
</evidence>
<dbReference type="Pfam" id="PF00069">
    <property type="entry name" value="Pkinase"/>
    <property type="match status" value="1"/>
</dbReference>
<dbReference type="Proteomes" id="UP000243797">
    <property type="component" value="Unassembled WGS sequence"/>
</dbReference>
<dbReference type="Gene3D" id="1.10.510.10">
    <property type="entry name" value="Transferase(Phosphotransferase) domain 1"/>
    <property type="match status" value="1"/>
</dbReference>
<evidence type="ECO:0000256" key="5">
    <source>
        <dbReference type="ARBA" id="ARBA00022777"/>
    </source>
</evidence>
<comment type="catalytic activity">
    <reaction evidence="7">
        <text>L-threonyl-[protein] + ATP = O-phospho-L-threonyl-[protein] + ADP + H(+)</text>
        <dbReference type="Rhea" id="RHEA:46608"/>
        <dbReference type="Rhea" id="RHEA-COMP:11060"/>
        <dbReference type="Rhea" id="RHEA-COMP:11605"/>
        <dbReference type="ChEBI" id="CHEBI:15378"/>
        <dbReference type="ChEBI" id="CHEBI:30013"/>
        <dbReference type="ChEBI" id="CHEBI:30616"/>
        <dbReference type="ChEBI" id="CHEBI:61977"/>
        <dbReference type="ChEBI" id="CHEBI:456216"/>
        <dbReference type="EC" id="2.7.11.1"/>
    </reaction>
</comment>
<dbReference type="GO" id="GO:0000245">
    <property type="term" value="P:spliceosomal complex assembly"/>
    <property type="evidence" value="ECO:0007669"/>
    <property type="project" value="TreeGrafter"/>
</dbReference>
<evidence type="ECO:0000256" key="7">
    <source>
        <dbReference type="ARBA" id="ARBA00047899"/>
    </source>
</evidence>
<dbReference type="AlphaFoldDB" id="A0A2K1QHP8"/>
<keyword evidence="6" id="KW-0067">ATP-binding</keyword>
<dbReference type="EC" id="2.7.11.1" evidence="1"/>
<organism evidence="11 12">
    <name type="scientific">Sphaceloma murrayae</name>
    <dbReference type="NCBI Taxonomy" id="2082308"/>
    <lineage>
        <taxon>Eukaryota</taxon>
        <taxon>Fungi</taxon>
        <taxon>Dikarya</taxon>
        <taxon>Ascomycota</taxon>
        <taxon>Pezizomycotina</taxon>
        <taxon>Dothideomycetes</taxon>
        <taxon>Dothideomycetidae</taxon>
        <taxon>Myriangiales</taxon>
        <taxon>Elsinoaceae</taxon>
        <taxon>Sphaceloma</taxon>
    </lineage>
</organism>
<dbReference type="PANTHER" id="PTHR47634:SF9">
    <property type="entry name" value="PROTEIN KINASE DOMAIN-CONTAINING PROTEIN-RELATED"/>
    <property type="match status" value="1"/>
</dbReference>
<dbReference type="PROSITE" id="PS50011">
    <property type="entry name" value="PROTEIN_KINASE_DOM"/>
    <property type="match status" value="1"/>
</dbReference>
<keyword evidence="3" id="KW-0808">Transferase</keyword>
<keyword evidence="12" id="KW-1185">Reference proteome</keyword>
<dbReference type="GO" id="GO:0050684">
    <property type="term" value="P:regulation of mRNA processing"/>
    <property type="evidence" value="ECO:0007669"/>
    <property type="project" value="TreeGrafter"/>
</dbReference>
<dbReference type="EMBL" id="NKHZ01000082">
    <property type="protein sequence ID" value="PNS14678.1"/>
    <property type="molecule type" value="Genomic_DNA"/>
</dbReference>
<feature type="domain" description="Protein kinase" evidence="10">
    <location>
        <begin position="1"/>
        <end position="269"/>
    </location>
</feature>
<sequence>MSSLMRLLGKAFRQSKSKVVAFPTSGFDIVPPDQCLEEEMHCHFREGRYCPVDIGTVFLDRYQVLGKLGYGVSSTVWLAKDLRLVPPPDLHRHVTLNSRTFNLPKQFGDALLSDFGSAVSGQQLQDHDAQPNVYRSPEVMLKIAWSYPIDIWNVGTMVWDLFESRHLFYGHDPLIGGYSTRAHLADVVALLGPPPLDLLQRGKRSSEFFDEHGRWKAVVEIPPPTSLEEYELFLEGPKKAEFLRFMRRMLQWRPEDRATARELLQDPWLQTFDKEDYYDTARLENSGLDSMERSRLPNAQIKWRGLPSSSTPPQRHQVYPSV</sequence>
<dbReference type="SUPFAM" id="SSF56112">
    <property type="entry name" value="Protein kinase-like (PK-like)"/>
    <property type="match status" value="1"/>
</dbReference>
<evidence type="ECO:0000256" key="6">
    <source>
        <dbReference type="ARBA" id="ARBA00022840"/>
    </source>
</evidence>
<proteinExistence type="predicted"/>
<evidence type="ECO:0000256" key="1">
    <source>
        <dbReference type="ARBA" id="ARBA00012513"/>
    </source>
</evidence>
<dbReference type="STRING" id="2082308.A0A2K1QHP8"/>
<comment type="caution">
    <text evidence="11">The sequence shown here is derived from an EMBL/GenBank/DDBJ whole genome shotgun (WGS) entry which is preliminary data.</text>
</comment>
<dbReference type="Gene3D" id="3.30.200.20">
    <property type="entry name" value="Phosphorylase Kinase, domain 1"/>
    <property type="match status" value="1"/>
</dbReference>
<evidence type="ECO:0000256" key="2">
    <source>
        <dbReference type="ARBA" id="ARBA00022527"/>
    </source>
</evidence>
<keyword evidence="4" id="KW-0547">Nucleotide-binding</keyword>
<evidence type="ECO:0000256" key="3">
    <source>
        <dbReference type="ARBA" id="ARBA00022679"/>
    </source>
</evidence>
<feature type="region of interest" description="Disordered" evidence="9">
    <location>
        <begin position="303"/>
        <end position="322"/>
    </location>
</feature>
<evidence type="ECO:0000256" key="4">
    <source>
        <dbReference type="ARBA" id="ARBA00022741"/>
    </source>
</evidence>
<evidence type="ECO:0000259" key="10">
    <source>
        <dbReference type="PROSITE" id="PS50011"/>
    </source>
</evidence>
<dbReference type="SMART" id="SM00220">
    <property type="entry name" value="S_TKc"/>
    <property type="match status" value="1"/>
</dbReference>
<dbReference type="GO" id="GO:0004674">
    <property type="term" value="F:protein serine/threonine kinase activity"/>
    <property type="evidence" value="ECO:0007669"/>
    <property type="project" value="UniProtKB-KW"/>
</dbReference>
<evidence type="ECO:0000256" key="9">
    <source>
        <dbReference type="SAM" id="MobiDB-lite"/>
    </source>
</evidence>
<dbReference type="OrthoDB" id="5979581at2759"/>
<reference evidence="11 12" key="1">
    <citation type="submission" date="2017-06" db="EMBL/GenBank/DDBJ databases">
        <title>Draft genome sequence of a variant of Elsinoe murrayae.</title>
        <authorList>
            <person name="Cheng Q."/>
        </authorList>
    </citation>
    <scope>NUCLEOTIDE SEQUENCE [LARGE SCALE GENOMIC DNA]</scope>
    <source>
        <strain evidence="11 12">CQ-2017a</strain>
    </source>
</reference>
<protein>
    <recommendedName>
        <fullName evidence="1">non-specific serine/threonine protein kinase</fullName>
        <ecNumber evidence="1">2.7.11.1</ecNumber>
    </recommendedName>
</protein>
<dbReference type="InterPro" id="IPR000719">
    <property type="entry name" value="Prot_kinase_dom"/>
</dbReference>
<evidence type="ECO:0000256" key="8">
    <source>
        <dbReference type="ARBA" id="ARBA00048679"/>
    </source>
</evidence>
<dbReference type="InterPro" id="IPR011009">
    <property type="entry name" value="Kinase-like_dom_sf"/>
</dbReference>
<gene>
    <name evidence="11" type="ORF">CAC42_1700</name>
</gene>
<keyword evidence="5" id="KW-0418">Kinase</keyword>
<dbReference type="PANTHER" id="PTHR47634">
    <property type="entry name" value="PROTEIN KINASE DOMAIN-CONTAINING PROTEIN-RELATED"/>
    <property type="match status" value="1"/>
</dbReference>
<comment type="catalytic activity">
    <reaction evidence="8">
        <text>L-seryl-[protein] + ATP = O-phospho-L-seryl-[protein] + ADP + H(+)</text>
        <dbReference type="Rhea" id="RHEA:17989"/>
        <dbReference type="Rhea" id="RHEA-COMP:9863"/>
        <dbReference type="Rhea" id="RHEA-COMP:11604"/>
        <dbReference type="ChEBI" id="CHEBI:15378"/>
        <dbReference type="ChEBI" id="CHEBI:29999"/>
        <dbReference type="ChEBI" id="CHEBI:30616"/>
        <dbReference type="ChEBI" id="CHEBI:83421"/>
        <dbReference type="ChEBI" id="CHEBI:456216"/>
        <dbReference type="EC" id="2.7.11.1"/>
    </reaction>
</comment>
<accession>A0A2K1QHP8</accession>
<dbReference type="InParanoid" id="A0A2K1QHP8"/>
<evidence type="ECO:0000313" key="11">
    <source>
        <dbReference type="EMBL" id="PNS14678.1"/>
    </source>
</evidence>
<dbReference type="InterPro" id="IPR051334">
    <property type="entry name" value="SRPK"/>
</dbReference>